<reference evidence="2 3" key="1">
    <citation type="submission" date="2020-10" db="EMBL/GenBank/DDBJ databases">
        <title>Complete genome sequence of Paludibaculum fermentans P105T, a facultatively anaerobic acidobacterium capable of dissimilatory Fe(III) reduction.</title>
        <authorList>
            <person name="Dedysh S.N."/>
            <person name="Beletsky A.V."/>
            <person name="Kulichevskaya I.S."/>
            <person name="Mardanov A.V."/>
            <person name="Ravin N.V."/>
        </authorList>
    </citation>
    <scope>NUCLEOTIDE SEQUENCE [LARGE SCALE GENOMIC DNA]</scope>
    <source>
        <strain evidence="2 3">P105</strain>
    </source>
</reference>
<dbReference type="EMBL" id="CP063849">
    <property type="protein sequence ID" value="QOY89266.1"/>
    <property type="molecule type" value="Genomic_DNA"/>
</dbReference>
<dbReference type="KEGG" id="pfer:IRI77_04735"/>
<dbReference type="InterPro" id="IPR053716">
    <property type="entry name" value="Flag_assembly_chemotaxis_eff"/>
</dbReference>
<evidence type="ECO:0000313" key="2">
    <source>
        <dbReference type="EMBL" id="QOY89266.1"/>
    </source>
</evidence>
<organism evidence="2 3">
    <name type="scientific">Paludibaculum fermentans</name>
    <dbReference type="NCBI Taxonomy" id="1473598"/>
    <lineage>
        <taxon>Bacteria</taxon>
        <taxon>Pseudomonadati</taxon>
        <taxon>Acidobacteriota</taxon>
        <taxon>Terriglobia</taxon>
        <taxon>Bryobacterales</taxon>
        <taxon>Bryobacteraceae</taxon>
        <taxon>Paludibaculum</taxon>
    </lineage>
</organism>
<dbReference type="Gene3D" id="1.10.287.1700">
    <property type="match status" value="1"/>
</dbReference>
<evidence type="ECO:0000256" key="1">
    <source>
        <dbReference type="SAM" id="Coils"/>
    </source>
</evidence>
<evidence type="ECO:0008006" key="4">
    <source>
        <dbReference type="Google" id="ProtNLM"/>
    </source>
</evidence>
<name>A0A7S7NSZ1_PALFE</name>
<protein>
    <recommendedName>
        <fullName evidence="4">Flagellar FliJ protein</fullName>
    </recommendedName>
</protein>
<sequence>MKKFLFPLEKLRMFRQSSLDQQLVALESALAEARDLEERQEALALEERRATTAVRSLKIVPVQELVALEAFRHWTEKELLKLQADAVRIEQKIQERREAVVAAQIEVESLTTLRESRLHAWRAEVDRETEATVAELVVARWGRDER</sequence>
<proteinExistence type="predicted"/>
<dbReference type="AlphaFoldDB" id="A0A7S7NSZ1"/>
<dbReference type="Proteomes" id="UP000593892">
    <property type="component" value="Chromosome"/>
</dbReference>
<keyword evidence="1" id="KW-0175">Coiled coil</keyword>
<accession>A0A7S7NSZ1</accession>
<feature type="coiled-coil region" evidence="1">
    <location>
        <begin position="19"/>
        <end position="46"/>
    </location>
</feature>
<gene>
    <name evidence="2" type="ORF">IRI77_04735</name>
</gene>
<dbReference type="RefSeq" id="WP_194450928.1">
    <property type="nucleotide sequence ID" value="NZ_CP063849.1"/>
</dbReference>
<keyword evidence="3" id="KW-1185">Reference proteome</keyword>
<evidence type="ECO:0000313" key="3">
    <source>
        <dbReference type="Proteomes" id="UP000593892"/>
    </source>
</evidence>